<dbReference type="Pfam" id="PF00069">
    <property type="entry name" value="Pkinase"/>
    <property type="match status" value="1"/>
</dbReference>
<evidence type="ECO:0000256" key="6">
    <source>
        <dbReference type="ARBA" id="ARBA00023054"/>
    </source>
</evidence>
<dbReference type="Proteomes" id="UP000788993">
    <property type="component" value="Unassembled WGS sequence"/>
</dbReference>
<dbReference type="Pfam" id="PF25586">
    <property type="entry name" value="zf-CCCH_PAN3"/>
    <property type="match status" value="1"/>
</dbReference>
<feature type="compositionally biased region" description="Low complexity" evidence="9">
    <location>
        <begin position="62"/>
        <end position="73"/>
    </location>
</feature>
<keyword evidence="8" id="KW-0863">Zinc-finger</keyword>
<evidence type="ECO:0000256" key="4">
    <source>
        <dbReference type="ARBA" id="ARBA00022741"/>
    </source>
</evidence>
<feature type="binding site" evidence="7">
    <location>
        <begin position="394"/>
        <end position="395"/>
    </location>
    <ligand>
        <name>ATP</name>
        <dbReference type="ChEBI" id="CHEBI:30616"/>
    </ligand>
</feature>
<comment type="domain">
    <text evidence="7">The N-terminal zinc finger binds to poly(A) RNA.</text>
</comment>
<keyword evidence="13" id="KW-1185">Reference proteome</keyword>
<organism evidence="12 13">
    <name type="scientific">Ogataea polymorpha</name>
    <dbReference type="NCBI Taxonomy" id="460523"/>
    <lineage>
        <taxon>Eukaryota</taxon>
        <taxon>Fungi</taxon>
        <taxon>Dikarya</taxon>
        <taxon>Ascomycota</taxon>
        <taxon>Saccharomycotina</taxon>
        <taxon>Pichiomycetes</taxon>
        <taxon>Pichiales</taxon>
        <taxon>Pichiaceae</taxon>
        <taxon>Ogataea</taxon>
    </lineage>
</organism>
<feature type="coiled-coil region" evidence="7">
    <location>
        <begin position="495"/>
        <end position="533"/>
    </location>
</feature>
<feature type="zinc finger region" description="C3H1-type" evidence="8">
    <location>
        <begin position="10"/>
        <end position="39"/>
    </location>
</feature>
<dbReference type="PROSITE" id="PS50011">
    <property type="entry name" value="PROTEIN_KINASE_DOM"/>
    <property type="match status" value="1"/>
</dbReference>
<comment type="subcellular location">
    <subcellularLocation>
        <location evidence="1 7">Cytoplasm</location>
    </subcellularLocation>
</comment>
<keyword evidence="8" id="KW-0479">Metal-binding</keyword>
<dbReference type="InterPro" id="IPR011009">
    <property type="entry name" value="Kinase-like_dom_sf"/>
</dbReference>
<reference evidence="12" key="2">
    <citation type="submission" date="2021-01" db="EMBL/GenBank/DDBJ databases">
        <authorList>
            <person name="Schikora-Tamarit M.A."/>
        </authorList>
    </citation>
    <scope>NUCLEOTIDE SEQUENCE</scope>
    <source>
        <strain evidence="12">NCAIM Y.01608</strain>
    </source>
</reference>
<dbReference type="GO" id="GO:0008270">
    <property type="term" value="F:zinc ion binding"/>
    <property type="evidence" value="ECO:0007669"/>
    <property type="project" value="UniProtKB-KW"/>
</dbReference>
<dbReference type="GO" id="GO:0031251">
    <property type="term" value="C:PAN complex"/>
    <property type="evidence" value="ECO:0007669"/>
    <property type="project" value="UniProtKB-UniRule"/>
</dbReference>
<accession>A0A9P8P0U7</accession>
<keyword evidence="8" id="KW-0862">Zinc</keyword>
<feature type="domain" description="Protein kinase" evidence="10">
    <location>
        <begin position="260"/>
        <end position="625"/>
    </location>
</feature>
<evidence type="ECO:0000313" key="13">
    <source>
        <dbReference type="Proteomes" id="UP000788993"/>
    </source>
</evidence>
<keyword evidence="4 7" id="KW-0547">Nucleotide-binding</keyword>
<comment type="subunit">
    <text evidence="7">Homodimer. Forms a heterotrimer with a catalytic subunit PAN2 to form the poly(A)-nuclease (PAN) deadenylation complex. Interacts (via PAM-2 motif) with poly(A)-binding protein PAB1 (via PABC domain), conferring substrate specificity of the enzyme complex.</text>
</comment>
<evidence type="ECO:0000256" key="1">
    <source>
        <dbReference type="ARBA" id="ARBA00004496"/>
    </source>
</evidence>
<dbReference type="Gene3D" id="1.10.510.10">
    <property type="entry name" value="Transferase(Phosphotransferase) domain 1"/>
    <property type="match status" value="1"/>
</dbReference>
<proteinExistence type="inferred from homology"/>
<keyword evidence="6 7" id="KW-0175">Coiled coil</keyword>
<dbReference type="Gene3D" id="6.10.250.3160">
    <property type="match status" value="1"/>
</dbReference>
<dbReference type="GO" id="GO:0000932">
    <property type="term" value="C:P-body"/>
    <property type="evidence" value="ECO:0007669"/>
    <property type="project" value="TreeGrafter"/>
</dbReference>
<dbReference type="PANTHER" id="PTHR12272:SF11">
    <property type="entry name" value="PAN2-PAN3 DEADENYLATION COMPLEX SUBUNIT PAN3"/>
    <property type="match status" value="1"/>
</dbReference>
<keyword evidence="3 7" id="KW-0507">mRNA processing</keyword>
<comment type="domain">
    <text evidence="7">Contains a pseudokinase domain. The protein kinase domain is predicted to be catalytically inactive because some of the residues important for catalytic activity are substituted and it lacks the equivalent of the binding site for a peptide substrate. However, it has retained an ATP-binding site and ATP-binding is required for mRNA degradation, stimulating the activity of the PAN2 nuclease in vitro. The nucleotide-binding site is juxtaposed to the RNase active site of PAN2 in the complex and may actually bind nucleosides of a poly(A) RNA rather than ATP, feeding the poly(A)-tail to the active site of the deadenylase and thus increasing the efficiency with which this distributive enzyme degrades oligo(A) RNAs.</text>
</comment>
<evidence type="ECO:0000256" key="9">
    <source>
        <dbReference type="SAM" id="MobiDB-lite"/>
    </source>
</evidence>
<comment type="function">
    <text evidence="7">Regulatory subunit of the poly(A)-nuclease (PAN) deadenylation complex, one of two cytoplasmic mRNA deadenylases involved in mRNA turnover. PAN specifically shortens poly(A) tails of RNA and the activity is stimulated by poly(A)-binding protein PAB1. PAN deadenylation is followed by rapid degradation of the shortened mRNA tails by the CCR4-NOT complex. Deadenylated mRNAs are then degraded by two alternative mechanisms, namely exosome-mediated 3'-5' exonucleolytic degradation, or deadenlyation-dependent mRNA decaping and subsequent 5'-3' exonucleolytic degradation by XRN1. May also be involved in post-transcriptional maturation of mRNA poly(A) tails. PAN3 acts as a positive regulator for PAN activity, recruiting the catalytic subunit PAN2 to mRNA via its interaction with RNA and with PAB1.</text>
</comment>
<dbReference type="GO" id="GO:0006397">
    <property type="term" value="P:mRNA processing"/>
    <property type="evidence" value="ECO:0007669"/>
    <property type="project" value="UniProtKB-KW"/>
</dbReference>
<dbReference type="GO" id="GO:0004672">
    <property type="term" value="F:protein kinase activity"/>
    <property type="evidence" value="ECO:0007669"/>
    <property type="project" value="InterPro"/>
</dbReference>
<dbReference type="InterPro" id="IPR030844">
    <property type="entry name" value="PAN3"/>
</dbReference>
<evidence type="ECO:0000259" key="11">
    <source>
        <dbReference type="PROSITE" id="PS50103"/>
    </source>
</evidence>
<gene>
    <name evidence="7" type="primary">PAN3</name>
    <name evidence="12" type="ORF">OGATHE_004688</name>
</gene>
<name>A0A9P8P0U7_9ASCO</name>
<comment type="similarity">
    <text evidence="7">Belongs to the protein kinase superfamily. PAN3 family.</text>
</comment>
<dbReference type="HAMAP" id="MF_03181">
    <property type="entry name" value="PAN3"/>
    <property type="match status" value="1"/>
</dbReference>
<protein>
    <recommendedName>
        <fullName evidence="7">PAN2-PAN3 deadenylation complex subunit PAN3</fullName>
    </recommendedName>
    <alternativeName>
        <fullName evidence="7">PAB1P-dependent poly(A)-specific ribonuclease</fullName>
    </alternativeName>
    <alternativeName>
        <fullName evidence="7">Poly(A)-nuclease deadenylation complex subunit 3</fullName>
        <shortName evidence="7">PAN deadenylation complex subunit 3</shortName>
    </alternativeName>
</protein>
<feature type="domain" description="C3H1-type" evidence="11">
    <location>
        <begin position="10"/>
        <end position="39"/>
    </location>
</feature>
<comment type="caution">
    <text evidence="7">Lacks conserved residue(s) required for the propagation of feature annotation.</text>
</comment>
<dbReference type="EMBL" id="JAEUBD010001266">
    <property type="protein sequence ID" value="KAH3663112.1"/>
    <property type="molecule type" value="Genomic_DNA"/>
</dbReference>
<keyword evidence="2 7" id="KW-0963">Cytoplasm</keyword>
<evidence type="ECO:0000259" key="10">
    <source>
        <dbReference type="PROSITE" id="PS50011"/>
    </source>
</evidence>
<dbReference type="Gene3D" id="1.10.287.3700">
    <property type="match status" value="1"/>
</dbReference>
<dbReference type="GO" id="GO:0000289">
    <property type="term" value="P:nuclear-transcribed mRNA poly(A) tail shortening"/>
    <property type="evidence" value="ECO:0007669"/>
    <property type="project" value="UniProtKB-UniRule"/>
</dbReference>
<dbReference type="PROSITE" id="PS50103">
    <property type="entry name" value="ZF_C3H1"/>
    <property type="match status" value="1"/>
</dbReference>
<keyword evidence="5 7" id="KW-0067">ATP-binding</keyword>
<feature type="region of interest" description="Disordered" evidence="9">
    <location>
        <begin position="36"/>
        <end position="104"/>
    </location>
</feature>
<dbReference type="Gene3D" id="1.20.5.5160">
    <property type="match status" value="1"/>
</dbReference>
<feature type="compositionally biased region" description="Basic and acidic residues" evidence="9">
    <location>
        <begin position="36"/>
        <end position="45"/>
    </location>
</feature>
<dbReference type="Pfam" id="PF18101">
    <property type="entry name" value="Pan3_CK"/>
    <property type="match status" value="1"/>
</dbReference>
<comment type="domain">
    <text evidence="7">The pseudokinase domain, the coiled-coil (CC), and C-terminal knob domain (CK) form a structural unit (PKC) that forms an extensive high-affinity interaction surface for PAN2.</text>
</comment>
<sequence>MSNGGTQYEWAKTIPCRNIKIHGFCKWEKKGCSFNHDDPSKKNGSEVKSTPQAVKPISEPMSASTTLSSDSFSGAKAGVTPSKPSILGSSPLAVQSDTADSGARKKFNIDTPSFTPTGSLVNKFADLSSKLDDIPSFSPSANVAAPASAGVPFDPQSAPIFTPGMPIGDPTHSAAEQEPFYQQTNPFPINYHLYAGQPPPHIQHHLKPHERTVADLFIPNDLREEIQKKNEESLRTISATQSGLPIHVNQYHSLCPIDQKFETSAKSFGYMSSVYKVMSNLDGKLYTMRRLENVPISSESCFRSVNKWRSLNCANVVKLYEVMTTRAFGDNSLILIYDYYPMSRNLLEAHFFKIGEKDPELITEPLLWNYLVQLTNAVSEVHKAGLAVRVFDPTKIIVTNKGRIRLSACGVYDILEASSKEGPTESFKELQARDIQGMGILIYDLAKSLVFAKVQNLSAEEGIPKLTVSDKLKDVLKKLIGNEVSLDQLQQLIAPEILSVMNGVQDSADYMEACLSREVENARLVRLFAKLDFICDRPEFVKDGSWSETGERYPIKLFRDYVFHQVDENGKPVLDLTHAINCLNKLDAGSKETILLVSPDEMSCLIVSYETLKELVEKSFRQLRS</sequence>
<dbReference type="GO" id="GO:0005524">
    <property type="term" value="F:ATP binding"/>
    <property type="evidence" value="ECO:0007669"/>
    <property type="project" value="UniProtKB-UniRule"/>
</dbReference>
<dbReference type="GO" id="GO:0008143">
    <property type="term" value="F:poly(A) binding"/>
    <property type="evidence" value="ECO:0007669"/>
    <property type="project" value="TreeGrafter"/>
</dbReference>
<dbReference type="SUPFAM" id="SSF56112">
    <property type="entry name" value="Protein kinase-like (PK-like)"/>
    <property type="match status" value="1"/>
</dbReference>
<dbReference type="InterPro" id="IPR000571">
    <property type="entry name" value="Znf_CCCH"/>
</dbReference>
<feature type="binding site" evidence="7">
    <location>
        <position position="289"/>
    </location>
    <ligand>
        <name>ATP</name>
        <dbReference type="ChEBI" id="CHEBI:30616"/>
    </ligand>
</feature>
<evidence type="ECO:0000313" key="12">
    <source>
        <dbReference type="EMBL" id="KAH3663112.1"/>
    </source>
</evidence>
<evidence type="ECO:0000256" key="3">
    <source>
        <dbReference type="ARBA" id="ARBA00022664"/>
    </source>
</evidence>
<dbReference type="PANTHER" id="PTHR12272">
    <property type="entry name" value="DEADENYLATION COMPLEX SUBUNIT PAN3"/>
    <property type="match status" value="1"/>
</dbReference>
<dbReference type="FunFam" id="1.10.287.3700:FF:000001">
    <property type="entry name" value="PAN2-PAN3 deadenylation complex subunit PAN3"/>
    <property type="match status" value="1"/>
</dbReference>
<evidence type="ECO:0000256" key="5">
    <source>
        <dbReference type="ARBA" id="ARBA00022840"/>
    </source>
</evidence>
<feature type="region of interest" description="Knob domain" evidence="7">
    <location>
        <begin position="534"/>
        <end position="625"/>
    </location>
</feature>
<dbReference type="InterPro" id="IPR000719">
    <property type="entry name" value="Prot_kinase_dom"/>
</dbReference>
<evidence type="ECO:0000256" key="2">
    <source>
        <dbReference type="ARBA" id="ARBA00022490"/>
    </source>
</evidence>
<evidence type="ECO:0000256" key="8">
    <source>
        <dbReference type="PROSITE-ProRule" id="PRU00723"/>
    </source>
</evidence>
<dbReference type="AlphaFoldDB" id="A0A9P8P0U7"/>
<dbReference type="InterPro" id="IPR041332">
    <property type="entry name" value="Pan3_CK"/>
</dbReference>
<dbReference type="SMART" id="SM00220">
    <property type="entry name" value="S_TKc"/>
    <property type="match status" value="1"/>
</dbReference>
<comment type="caution">
    <text evidence="12">The sequence shown here is derived from an EMBL/GenBank/DDBJ whole genome shotgun (WGS) entry which is preliminary data.</text>
</comment>
<evidence type="ECO:0000256" key="7">
    <source>
        <dbReference type="HAMAP-Rule" id="MF_03181"/>
    </source>
</evidence>
<reference evidence="12" key="1">
    <citation type="journal article" date="2021" name="Open Biol.">
        <title>Shared evolutionary footprints suggest mitochondrial oxidative damage underlies multiple complex I losses in fungi.</title>
        <authorList>
            <person name="Schikora-Tamarit M.A."/>
            <person name="Marcet-Houben M."/>
            <person name="Nosek J."/>
            <person name="Gabaldon T."/>
        </authorList>
    </citation>
    <scope>NUCLEOTIDE SEQUENCE</scope>
    <source>
        <strain evidence="12">NCAIM Y.01608</strain>
    </source>
</reference>